<dbReference type="PANTHER" id="PTHR24388:SF54">
    <property type="entry name" value="PROTEIN ESCARGOT"/>
    <property type="match status" value="1"/>
</dbReference>
<reference evidence="11" key="1">
    <citation type="journal article" date="2021" name="Sci. Adv.">
        <title>The American lobster genome reveals insights on longevity, neural, and immune adaptations.</title>
        <authorList>
            <person name="Polinski J.M."/>
            <person name="Zimin A.V."/>
            <person name="Clark K.F."/>
            <person name="Kohn A.B."/>
            <person name="Sadowski N."/>
            <person name="Timp W."/>
            <person name="Ptitsyn A."/>
            <person name="Khanna P."/>
            <person name="Romanova D.Y."/>
            <person name="Williams P."/>
            <person name="Greenwood S.J."/>
            <person name="Moroz L.L."/>
            <person name="Walt D.R."/>
            <person name="Bodnar A.G."/>
        </authorList>
    </citation>
    <scope>NUCLEOTIDE SEQUENCE</scope>
    <source>
        <strain evidence="11">GMGI-L3</strain>
    </source>
</reference>
<comment type="caution">
    <text evidence="11">The sequence shown here is derived from an EMBL/GenBank/DDBJ whole genome shotgun (WGS) entry which is preliminary data.</text>
</comment>
<keyword evidence="4 8" id="KW-0863">Zinc-finger</keyword>
<dbReference type="PANTHER" id="PTHR24388">
    <property type="entry name" value="ZINC FINGER PROTEIN"/>
    <property type="match status" value="1"/>
</dbReference>
<gene>
    <name evidence="11" type="primary">Zbtb7B-L3</name>
    <name evidence="11" type="ORF">Hamer_G008035</name>
</gene>
<accession>A0A8J5MT70</accession>
<feature type="domain" description="C2H2-type" evidence="10">
    <location>
        <begin position="61"/>
        <end position="88"/>
    </location>
</feature>
<feature type="region of interest" description="Disordered" evidence="9">
    <location>
        <begin position="1"/>
        <end position="23"/>
    </location>
</feature>
<feature type="domain" description="C2H2-type" evidence="10">
    <location>
        <begin position="89"/>
        <end position="116"/>
    </location>
</feature>
<dbReference type="Gene3D" id="3.30.160.60">
    <property type="entry name" value="Classic Zinc Finger"/>
    <property type="match status" value="2"/>
</dbReference>
<dbReference type="GO" id="GO:0000981">
    <property type="term" value="F:DNA-binding transcription factor activity, RNA polymerase II-specific"/>
    <property type="evidence" value="ECO:0007669"/>
    <property type="project" value="TreeGrafter"/>
</dbReference>
<organism evidence="11 12">
    <name type="scientific">Homarus americanus</name>
    <name type="common">American lobster</name>
    <dbReference type="NCBI Taxonomy" id="6706"/>
    <lineage>
        <taxon>Eukaryota</taxon>
        <taxon>Metazoa</taxon>
        <taxon>Ecdysozoa</taxon>
        <taxon>Arthropoda</taxon>
        <taxon>Crustacea</taxon>
        <taxon>Multicrustacea</taxon>
        <taxon>Malacostraca</taxon>
        <taxon>Eumalacostraca</taxon>
        <taxon>Eucarida</taxon>
        <taxon>Decapoda</taxon>
        <taxon>Pleocyemata</taxon>
        <taxon>Astacidea</taxon>
        <taxon>Nephropoidea</taxon>
        <taxon>Nephropidae</taxon>
        <taxon>Homarus</taxon>
    </lineage>
</organism>
<dbReference type="GO" id="GO:0005634">
    <property type="term" value="C:nucleus"/>
    <property type="evidence" value="ECO:0007669"/>
    <property type="project" value="UniProtKB-SubCell"/>
</dbReference>
<protein>
    <submittedName>
        <fullName evidence="11">Zinc finger and BTB domain-containing protein 7B-like 3</fullName>
    </submittedName>
</protein>
<keyword evidence="6" id="KW-0539">Nucleus</keyword>
<dbReference type="PROSITE" id="PS50157">
    <property type="entry name" value="ZINC_FINGER_C2H2_2"/>
    <property type="match status" value="2"/>
</dbReference>
<dbReference type="PROSITE" id="PS00028">
    <property type="entry name" value="ZINC_FINGER_C2H2_1"/>
    <property type="match status" value="1"/>
</dbReference>
<feature type="compositionally biased region" description="Basic and acidic residues" evidence="9">
    <location>
        <begin position="1"/>
        <end position="12"/>
    </location>
</feature>
<comment type="subcellular location">
    <subcellularLocation>
        <location evidence="1">Nucleus</location>
    </subcellularLocation>
</comment>
<evidence type="ECO:0000256" key="5">
    <source>
        <dbReference type="ARBA" id="ARBA00022833"/>
    </source>
</evidence>
<evidence type="ECO:0000256" key="1">
    <source>
        <dbReference type="ARBA" id="ARBA00004123"/>
    </source>
</evidence>
<evidence type="ECO:0000256" key="7">
    <source>
        <dbReference type="ARBA" id="ARBA00037948"/>
    </source>
</evidence>
<evidence type="ECO:0000256" key="8">
    <source>
        <dbReference type="PROSITE-ProRule" id="PRU00042"/>
    </source>
</evidence>
<dbReference type="SUPFAM" id="SSF57667">
    <property type="entry name" value="beta-beta-alpha zinc fingers"/>
    <property type="match status" value="2"/>
</dbReference>
<evidence type="ECO:0000256" key="3">
    <source>
        <dbReference type="ARBA" id="ARBA00022737"/>
    </source>
</evidence>
<dbReference type="SMART" id="SM00355">
    <property type="entry name" value="ZnF_C2H2"/>
    <property type="match status" value="3"/>
</dbReference>
<dbReference type="InterPro" id="IPR050527">
    <property type="entry name" value="Snail/Krueppel_Znf"/>
</dbReference>
<evidence type="ECO:0000256" key="9">
    <source>
        <dbReference type="SAM" id="MobiDB-lite"/>
    </source>
</evidence>
<keyword evidence="5" id="KW-0862">Zinc</keyword>
<dbReference type="GO" id="GO:0000978">
    <property type="term" value="F:RNA polymerase II cis-regulatory region sequence-specific DNA binding"/>
    <property type="evidence" value="ECO:0007669"/>
    <property type="project" value="TreeGrafter"/>
</dbReference>
<dbReference type="AlphaFoldDB" id="A0A8J5MT70"/>
<keyword evidence="12" id="KW-1185">Reference proteome</keyword>
<comment type="similarity">
    <text evidence="7">Belongs to the snail C2H2-type zinc-finger protein family.</text>
</comment>
<dbReference type="FunFam" id="3.30.160.60:FF:000260">
    <property type="entry name" value="Spalt-like transcription factor 1"/>
    <property type="match status" value="1"/>
</dbReference>
<dbReference type="GO" id="GO:0008270">
    <property type="term" value="F:zinc ion binding"/>
    <property type="evidence" value="ECO:0007669"/>
    <property type="project" value="UniProtKB-KW"/>
</dbReference>
<keyword evidence="3" id="KW-0677">Repeat</keyword>
<evidence type="ECO:0000256" key="6">
    <source>
        <dbReference type="ARBA" id="ARBA00023242"/>
    </source>
</evidence>
<evidence type="ECO:0000256" key="4">
    <source>
        <dbReference type="ARBA" id="ARBA00022771"/>
    </source>
</evidence>
<keyword evidence="2" id="KW-0479">Metal-binding</keyword>
<dbReference type="Proteomes" id="UP000747542">
    <property type="component" value="Unassembled WGS sequence"/>
</dbReference>
<evidence type="ECO:0000256" key="2">
    <source>
        <dbReference type="ARBA" id="ARBA00022723"/>
    </source>
</evidence>
<evidence type="ECO:0000259" key="10">
    <source>
        <dbReference type="PROSITE" id="PS50157"/>
    </source>
</evidence>
<proteinExistence type="inferred from homology"/>
<name>A0A8J5MT70_HOMAM</name>
<dbReference type="EMBL" id="JAHLQT010027705">
    <property type="protein sequence ID" value="KAG7162486.1"/>
    <property type="molecule type" value="Genomic_DNA"/>
</dbReference>
<sequence length="127" mass="14436">MQVRMARGDHRTSKLGVPGDRPRLPSIHIREKPFYCSLCPYQMSNDSTKRHQCSHIGKVPYSCPYCPFRASHSSKIQCHLRTHTGEKPYACHLCPSRFAKKGNLKTHIRTHTGETICMSPLSILLCS</sequence>
<evidence type="ECO:0000313" key="12">
    <source>
        <dbReference type="Proteomes" id="UP000747542"/>
    </source>
</evidence>
<dbReference type="InterPro" id="IPR036236">
    <property type="entry name" value="Znf_C2H2_sf"/>
</dbReference>
<evidence type="ECO:0000313" key="11">
    <source>
        <dbReference type="EMBL" id="KAG7162486.1"/>
    </source>
</evidence>
<dbReference type="InterPro" id="IPR013087">
    <property type="entry name" value="Znf_C2H2_type"/>
</dbReference>